<evidence type="ECO:0000313" key="1">
    <source>
        <dbReference type="EMBL" id="EKC80318.1"/>
    </source>
</evidence>
<protein>
    <submittedName>
        <fullName evidence="1">Uncharacterized protein</fullName>
    </submittedName>
</protein>
<dbReference type="EMBL" id="AJWY01001049">
    <property type="protein sequence ID" value="EKC80318.1"/>
    <property type="molecule type" value="Genomic_DNA"/>
</dbReference>
<proteinExistence type="predicted"/>
<feature type="non-terminal residue" evidence="1">
    <location>
        <position position="1"/>
    </location>
</feature>
<organism evidence="1">
    <name type="scientific">human gut metagenome</name>
    <dbReference type="NCBI Taxonomy" id="408170"/>
    <lineage>
        <taxon>unclassified sequences</taxon>
        <taxon>metagenomes</taxon>
        <taxon>organismal metagenomes</taxon>
    </lineage>
</organism>
<dbReference type="AlphaFoldDB" id="K1UDW6"/>
<reference evidence="1" key="1">
    <citation type="journal article" date="2013" name="Environ. Microbiol.">
        <title>Microbiota from the distal guts of lean and obese adolescents exhibit partial functional redundancy besides clear differences in community structure.</title>
        <authorList>
            <person name="Ferrer M."/>
            <person name="Ruiz A."/>
            <person name="Lanza F."/>
            <person name="Haange S.B."/>
            <person name="Oberbach A."/>
            <person name="Till H."/>
            <person name="Bargiela R."/>
            <person name="Campoy C."/>
            <person name="Segura M.T."/>
            <person name="Richter M."/>
            <person name="von Bergen M."/>
            <person name="Seifert J."/>
            <person name="Suarez A."/>
        </authorList>
    </citation>
    <scope>NUCLEOTIDE SEQUENCE</scope>
</reference>
<name>K1UDW6_9ZZZZ</name>
<gene>
    <name evidence="1" type="ORF">LEA_01511</name>
</gene>
<comment type="caution">
    <text evidence="1">The sequence shown here is derived from an EMBL/GenBank/DDBJ whole genome shotgun (WGS) entry which is preliminary data.</text>
</comment>
<sequence>TAPDQIRFSSILNISNVGESLRCFMNFSRHGCSTIGTGHMENGKVLLCFIFNIHPIVPATVFALVMDIIAVDRPIPGLLMAATQAAEIGVILIRCHHTCAVALGAFHLDAGGEGAVGTICKVGFINYSAHASTHSFQEIAFTDETGMVSNPSLSLSDPPRSFAGPLPV</sequence>
<accession>K1UDW6</accession>
<feature type="non-terminal residue" evidence="1">
    <location>
        <position position="168"/>
    </location>
</feature>